<sequence>MVEQRRRVEYLIPHAQFFLIRGAEQRRSKYFARKEPPFEMDEDEYGLVFNEVTIDSEDLRVMRDSIDQMQQQLSRGLKNLKELRALVKEAVREQDYHSTGRHRTITTAIAKDL</sequence>
<reference evidence="2 4" key="1">
    <citation type="submission" date="2021-11" db="EMBL/GenBank/DDBJ databases">
        <authorList>
            <person name="Islam A."/>
            <person name="Islam S."/>
            <person name="Flora M.S."/>
            <person name="Rahman M."/>
            <person name="Ziaur R.M."/>
            <person name="Epstein J.H."/>
            <person name="Hassan M."/>
            <person name="Klassen M."/>
            <person name="Woodard K."/>
            <person name="Webb A."/>
            <person name="Webby R.J."/>
            <person name="El Zowalaty M.E."/>
        </authorList>
    </citation>
    <scope>NUCLEOTIDE SEQUENCE [LARGE SCALE GENOMIC DNA]</scope>
    <source>
        <strain evidence="2">Pf1</strain>
    </source>
</reference>
<evidence type="ECO:0000313" key="4">
    <source>
        <dbReference type="Proteomes" id="UP001157938"/>
    </source>
</evidence>
<accession>A0AAV0UTM3</accession>
<gene>
    <name evidence="2" type="ORF">PFR001_LOCUS7317</name>
    <name evidence="3" type="ORF">PFR002_LOCUS9020</name>
</gene>
<dbReference type="EMBL" id="CAKLBC010001456">
    <property type="protein sequence ID" value="CAH0492095.1"/>
    <property type="molecule type" value="Genomic_DNA"/>
</dbReference>
<evidence type="ECO:0000313" key="3">
    <source>
        <dbReference type="EMBL" id="CAI5739618.1"/>
    </source>
</evidence>
<name>A0AAV0UTM3_9STRA</name>
<comment type="caution">
    <text evidence="3">The sequence shown here is derived from an EMBL/GenBank/DDBJ whole genome shotgun (WGS) entry which is preliminary data.</text>
</comment>
<protein>
    <submittedName>
        <fullName evidence="3">Uncharacterized protein</fullName>
    </submittedName>
</protein>
<keyword evidence="4" id="KW-1185">Reference proteome</keyword>
<dbReference type="AlphaFoldDB" id="A0AAV0UTM3"/>
<evidence type="ECO:0000313" key="2">
    <source>
        <dbReference type="EMBL" id="CAH0492095.1"/>
    </source>
</evidence>
<proteinExistence type="predicted"/>
<organism evidence="3 5">
    <name type="scientific">Peronospora farinosa</name>
    <dbReference type="NCBI Taxonomy" id="134698"/>
    <lineage>
        <taxon>Eukaryota</taxon>
        <taxon>Sar</taxon>
        <taxon>Stramenopiles</taxon>
        <taxon>Oomycota</taxon>
        <taxon>Peronosporomycetes</taxon>
        <taxon>Peronosporales</taxon>
        <taxon>Peronosporaceae</taxon>
        <taxon>Peronospora</taxon>
    </lineage>
</organism>
<reference evidence="3" key="2">
    <citation type="submission" date="2022-12" db="EMBL/GenBank/DDBJ databases">
        <authorList>
            <person name="Webb A."/>
        </authorList>
    </citation>
    <scope>NUCLEOTIDE SEQUENCE</scope>
    <source>
        <strain evidence="3">Pf2</strain>
    </source>
</reference>
<evidence type="ECO:0000313" key="5">
    <source>
        <dbReference type="Proteomes" id="UP001159659"/>
    </source>
</evidence>
<feature type="coiled-coil region" evidence="1">
    <location>
        <begin position="66"/>
        <end position="93"/>
    </location>
</feature>
<dbReference type="Proteomes" id="UP001157938">
    <property type="component" value="Unassembled WGS sequence"/>
</dbReference>
<keyword evidence="1" id="KW-0175">Coiled coil</keyword>
<dbReference type="Proteomes" id="UP001159659">
    <property type="component" value="Unassembled WGS sequence"/>
</dbReference>
<evidence type="ECO:0000256" key="1">
    <source>
        <dbReference type="SAM" id="Coils"/>
    </source>
</evidence>
<dbReference type="EMBL" id="CANTFK010000990">
    <property type="protein sequence ID" value="CAI5739618.1"/>
    <property type="molecule type" value="Genomic_DNA"/>
</dbReference>